<keyword evidence="3" id="KW-1185">Reference proteome</keyword>
<feature type="chain" id="PRO_5001702125" description="DUF4185 domain-containing protein" evidence="1">
    <location>
        <begin position="20"/>
        <end position="374"/>
    </location>
</feature>
<name>A0A074VME7_AURM1</name>
<keyword evidence="1" id="KW-0732">Signal</keyword>
<dbReference type="AlphaFoldDB" id="A0A074VME7"/>
<dbReference type="HOGENOM" id="CLU_039194_0_0_1"/>
<dbReference type="Proteomes" id="UP000030672">
    <property type="component" value="Unassembled WGS sequence"/>
</dbReference>
<sequence length="374" mass="41089">MTMVLIALLAVIIVPIVIACPQPSKKAVQLPDVDTFHQQNGTKWQIKYTGDIKFTGSLGNLGLGGDKCRSSFLGGRHIWNCGDMMCGTWNKCGFSMGAAFYGTKAVSVIDASAHANVGEFTFASSWHGDPKPEPPQSQYGMDTSNVVPINDTTGIAYVWEITRGAPDGSISNQGAGVVAVTLGKTQPIATRLGPLLTGPDSVALGLFAIIRAQQYIYNYVQQGPFGNILVGRVKAGEAAFRADRYEYLVFPPDNKTSPVWERGIPAADDASRYGMRTAESNGRFTCQQYGSVIWSNYFGKYMLMCNLYLDFLFFYLAENPWGPWTQGYKLLNNDSGWLGYGVSAHPRYSTKDNELYFSQGPNGPLNMFKLTFHY</sequence>
<gene>
    <name evidence="2" type="ORF">M437DRAFT_68206</name>
</gene>
<evidence type="ECO:0000313" key="3">
    <source>
        <dbReference type="Proteomes" id="UP000030672"/>
    </source>
</evidence>
<dbReference type="EMBL" id="KL584843">
    <property type="protein sequence ID" value="KEQ60289.1"/>
    <property type="molecule type" value="Genomic_DNA"/>
</dbReference>
<reference evidence="2 3" key="1">
    <citation type="journal article" date="2014" name="BMC Genomics">
        <title>Genome sequencing of four Aureobasidium pullulans varieties: biotechnological potential, stress tolerance, and description of new species.</title>
        <authorList>
            <person name="Gostin Ar C."/>
            <person name="Ohm R.A."/>
            <person name="Kogej T."/>
            <person name="Sonjak S."/>
            <person name="Turk M."/>
            <person name="Zajc J."/>
            <person name="Zalar P."/>
            <person name="Grube M."/>
            <person name="Sun H."/>
            <person name="Han J."/>
            <person name="Sharma A."/>
            <person name="Chiniquy J."/>
            <person name="Ngan C.Y."/>
            <person name="Lipzen A."/>
            <person name="Barry K."/>
            <person name="Grigoriev I.V."/>
            <person name="Gunde-Cimerman N."/>
        </authorList>
    </citation>
    <scope>NUCLEOTIDE SEQUENCE [LARGE SCALE GENOMIC DNA]</scope>
    <source>
        <strain evidence="2 3">CBS 110374</strain>
    </source>
</reference>
<evidence type="ECO:0000256" key="1">
    <source>
        <dbReference type="SAM" id="SignalP"/>
    </source>
</evidence>
<accession>A0A074VME7</accession>
<evidence type="ECO:0008006" key="4">
    <source>
        <dbReference type="Google" id="ProtNLM"/>
    </source>
</evidence>
<feature type="signal peptide" evidence="1">
    <location>
        <begin position="1"/>
        <end position="19"/>
    </location>
</feature>
<proteinExistence type="predicted"/>
<organism evidence="2 3">
    <name type="scientific">Aureobasidium melanogenum (strain CBS 110374)</name>
    <name type="common">Aureobasidium pullulans var. melanogenum</name>
    <dbReference type="NCBI Taxonomy" id="1043003"/>
    <lineage>
        <taxon>Eukaryota</taxon>
        <taxon>Fungi</taxon>
        <taxon>Dikarya</taxon>
        <taxon>Ascomycota</taxon>
        <taxon>Pezizomycotina</taxon>
        <taxon>Dothideomycetes</taxon>
        <taxon>Dothideomycetidae</taxon>
        <taxon>Dothideales</taxon>
        <taxon>Saccotheciaceae</taxon>
        <taxon>Aureobasidium</taxon>
    </lineage>
</organism>
<evidence type="ECO:0000313" key="2">
    <source>
        <dbReference type="EMBL" id="KEQ60289.1"/>
    </source>
</evidence>
<dbReference type="GeneID" id="63918449"/>
<protein>
    <recommendedName>
        <fullName evidence="4">DUF4185 domain-containing protein</fullName>
    </recommendedName>
</protein>
<dbReference type="RefSeq" id="XP_040877312.1">
    <property type="nucleotide sequence ID" value="XM_041025076.1"/>
</dbReference>